<evidence type="ECO:0000256" key="1">
    <source>
        <dbReference type="SAM" id="MobiDB-lite"/>
    </source>
</evidence>
<sequence>MLQQATAARAWRASHRCTKSVGACVSTTTSASDSIFPSTRSRPTTASGWSTLSSRTSAANTGNSTSGTNSRLSATIGSNGVPVWRFQHRKARLVALGAAWVSRQVATIGSSASCARRSAEGERK</sequence>
<protein>
    <submittedName>
        <fullName evidence="2">Uncharacterized protein</fullName>
    </submittedName>
</protein>
<accession>A0A6H5I4Y2</accession>
<evidence type="ECO:0000313" key="3">
    <source>
        <dbReference type="Proteomes" id="UP000479190"/>
    </source>
</evidence>
<dbReference type="Proteomes" id="UP000479190">
    <property type="component" value="Unassembled WGS sequence"/>
</dbReference>
<reference evidence="2 3" key="1">
    <citation type="submission" date="2020-02" db="EMBL/GenBank/DDBJ databases">
        <authorList>
            <person name="Ferguson B K."/>
        </authorList>
    </citation>
    <scope>NUCLEOTIDE SEQUENCE [LARGE SCALE GENOMIC DNA]</scope>
</reference>
<name>A0A6H5I4Y2_9HYME</name>
<gene>
    <name evidence="2" type="ORF">TBRA_LOCUS4256</name>
</gene>
<dbReference type="EMBL" id="CADCXV010000674">
    <property type="protein sequence ID" value="CAB0032314.1"/>
    <property type="molecule type" value="Genomic_DNA"/>
</dbReference>
<proteinExistence type="predicted"/>
<organism evidence="2 3">
    <name type="scientific">Trichogramma brassicae</name>
    <dbReference type="NCBI Taxonomy" id="86971"/>
    <lineage>
        <taxon>Eukaryota</taxon>
        <taxon>Metazoa</taxon>
        <taxon>Ecdysozoa</taxon>
        <taxon>Arthropoda</taxon>
        <taxon>Hexapoda</taxon>
        <taxon>Insecta</taxon>
        <taxon>Pterygota</taxon>
        <taxon>Neoptera</taxon>
        <taxon>Endopterygota</taxon>
        <taxon>Hymenoptera</taxon>
        <taxon>Apocrita</taxon>
        <taxon>Proctotrupomorpha</taxon>
        <taxon>Chalcidoidea</taxon>
        <taxon>Trichogrammatidae</taxon>
        <taxon>Trichogramma</taxon>
    </lineage>
</organism>
<feature type="region of interest" description="Disordered" evidence="1">
    <location>
        <begin position="27"/>
        <end position="73"/>
    </location>
</feature>
<evidence type="ECO:0000313" key="2">
    <source>
        <dbReference type="EMBL" id="CAB0032314.1"/>
    </source>
</evidence>
<keyword evidence="3" id="KW-1185">Reference proteome</keyword>
<dbReference type="AlphaFoldDB" id="A0A6H5I4Y2"/>